<gene>
    <name evidence="2" type="ORF">TTRE_0000420101</name>
</gene>
<reference evidence="2" key="2">
    <citation type="submission" date="2014-03" db="EMBL/GenBank/DDBJ databases">
        <title>The whipworm genome and dual-species transcriptomics of an intimate host-pathogen interaction.</title>
        <authorList>
            <person name="Foth B.J."/>
            <person name="Tsai I.J."/>
            <person name="Reid A.J."/>
            <person name="Bancroft A.J."/>
            <person name="Nichol S."/>
            <person name="Tracey A."/>
            <person name="Holroyd N."/>
            <person name="Cotton J.A."/>
            <person name="Stanley E.J."/>
            <person name="Zarowiecki M."/>
            <person name="Liu J.Z."/>
            <person name="Huckvale T."/>
            <person name="Cooper P.J."/>
            <person name="Grencis R.K."/>
            <person name="Berriman M."/>
        </authorList>
    </citation>
    <scope>NUCLEOTIDE SEQUENCE [LARGE SCALE GENOMIC DNA]</scope>
</reference>
<feature type="transmembrane region" description="Helical" evidence="1">
    <location>
        <begin position="20"/>
        <end position="53"/>
    </location>
</feature>
<keyword evidence="1" id="KW-0812">Transmembrane</keyword>
<keyword evidence="1" id="KW-0472">Membrane</keyword>
<accession>A0A077Z626</accession>
<reference evidence="2" key="1">
    <citation type="submission" date="2014-01" db="EMBL/GenBank/DDBJ databases">
        <authorList>
            <person name="Aslett M."/>
        </authorList>
    </citation>
    <scope>NUCLEOTIDE SEQUENCE</scope>
</reference>
<evidence type="ECO:0000313" key="2">
    <source>
        <dbReference type="EMBL" id="CDW55927.1"/>
    </source>
</evidence>
<dbReference type="EMBL" id="HG805993">
    <property type="protein sequence ID" value="CDW55927.1"/>
    <property type="molecule type" value="Genomic_DNA"/>
</dbReference>
<keyword evidence="1" id="KW-1133">Transmembrane helix</keyword>
<evidence type="ECO:0000256" key="1">
    <source>
        <dbReference type="SAM" id="Phobius"/>
    </source>
</evidence>
<evidence type="ECO:0000313" key="3">
    <source>
        <dbReference type="Proteomes" id="UP000030665"/>
    </source>
</evidence>
<dbReference type="PANTHER" id="PTHR34929">
    <property type="entry name" value="ZGC:153157"/>
    <property type="match status" value="1"/>
</dbReference>
<sequence length="73" mass="8659">MEFAQAASLSQRRLNVKCHFFRILLLWIRFATVIGYICSVCLPAIALSIYYIGFWDPQYKEKVDVFLNFLIFF</sequence>
<dbReference type="OrthoDB" id="8113027at2759"/>
<dbReference type="PANTHER" id="PTHR34929:SF1">
    <property type="entry name" value="INAF MOTIF CONTAINING 2"/>
    <property type="match status" value="1"/>
</dbReference>
<dbReference type="Pfam" id="PF15018">
    <property type="entry name" value="InaF-motif"/>
    <property type="match status" value="1"/>
</dbReference>
<protein>
    <submittedName>
        <fullName evidence="2">InaF-motif domain containing protein</fullName>
    </submittedName>
</protein>
<keyword evidence="3" id="KW-1185">Reference proteome</keyword>
<proteinExistence type="predicted"/>
<dbReference type="AlphaFoldDB" id="A0A077Z626"/>
<dbReference type="InterPro" id="IPR029162">
    <property type="entry name" value="InaF-motif"/>
</dbReference>
<organism evidence="2 3">
    <name type="scientific">Trichuris trichiura</name>
    <name type="common">Whipworm</name>
    <name type="synonym">Trichocephalus trichiurus</name>
    <dbReference type="NCBI Taxonomy" id="36087"/>
    <lineage>
        <taxon>Eukaryota</taxon>
        <taxon>Metazoa</taxon>
        <taxon>Ecdysozoa</taxon>
        <taxon>Nematoda</taxon>
        <taxon>Enoplea</taxon>
        <taxon>Dorylaimia</taxon>
        <taxon>Trichinellida</taxon>
        <taxon>Trichuridae</taxon>
        <taxon>Trichuris</taxon>
    </lineage>
</organism>
<name>A0A077Z626_TRITR</name>
<dbReference type="Proteomes" id="UP000030665">
    <property type="component" value="Unassembled WGS sequence"/>
</dbReference>